<dbReference type="Proteomes" id="UP000837801">
    <property type="component" value="Unassembled WGS sequence"/>
</dbReference>
<evidence type="ECO:0000313" key="6">
    <source>
        <dbReference type="Proteomes" id="UP000837801"/>
    </source>
</evidence>
<dbReference type="Pfam" id="PF13622">
    <property type="entry name" value="4HBT_3"/>
    <property type="match status" value="1"/>
</dbReference>
<sequence>MSDADFDFEEAFRVIKVDDTHYKGAHPLRLPIAGARGVYGGHICAQTLLVAMESAPGYIVHSIHSYFIAPPTNLKVCHYEVTNLQEGKNFAKRLVKCSQYSASKRSSKIMYTCTVSLVKRGYAKDVGKKSLDFQVPRPPLQEKYQNPDELTVNHHTSFVKNAYSKEFTNYEECPQENSQAPSKRWITVFSGLDQPKPVRDPKFNYVGLACISDSALLTTLARVLHLPWNPTELYNTEDFDENKDALDLMQISMNIIQIHHYTAMSLDHHIYFHCDNESAFDVVKDWLAFHYQMKVLSNNRILVRGGLFNPEGIQVATVFQEGFGIIHPELSEQLKL</sequence>
<dbReference type="GO" id="GO:0009062">
    <property type="term" value="P:fatty acid catabolic process"/>
    <property type="evidence" value="ECO:0007669"/>
    <property type="project" value="TreeGrafter"/>
</dbReference>
<keyword evidence="6" id="KW-1185">Reference proteome</keyword>
<dbReference type="CDD" id="cd03444">
    <property type="entry name" value="Thioesterase_II_repeat1"/>
    <property type="match status" value="1"/>
</dbReference>
<dbReference type="GO" id="GO:0006637">
    <property type="term" value="P:acyl-CoA metabolic process"/>
    <property type="evidence" value="ECO:0007669"/>
    <property type="project" value="InterPro"/>
</dbReference>
<gene>
    <name evidence="5" type="ORF">CLIB1423_08S01244</name>
</gene>
<feature type="domain" description="Acyl-CoA thioesterase-like C-terminal" evidence="4">
    <location>
        <begin position="182"/>
        <end position="322"/>
    </location>
</feature>
<evidence type="ECO:0000259" key="4">
    <source>
        <dbReference type="Pfam" id="PF20789"/>
    </source>
</evidence>
<dbReference type="InterPro" id="IPR049449">
    <property type="entry name" value="TesB_ACOT8-like_N"/>
</dbReference>
<comment type="caution">
    <text evidence="5">The sequence shown here is derived from an EMBL/GenBank/DDBJ whole genome shotgun (WGS) entry which is preliminary data.</text>
</comment>
<dbReference type="EMBL" id="CAKXYY010000008">
    <property type="protein sequence ID" value="CAH2352795.1"/>
    <property type="molecule type" value="Genomic_DNA"/>
</dbReference>
<evidence type="ECO:0000313" key="5">
    <source>
        <dbReference type="EMBL" id="CAH2352795.1"/>
    </source>
</evidence>
<protein>
    <recommendedName>
        <fullName evidence="7">Acyl-CoA thioesterase II</fullName>
    </recommendedName>
</protein>
<dbReference type="GO" id="GO:0005782">
    <property type="term" value="C:peroxisomal matrix"/>
    <property type="evidence" value="ECO:0007669"/>
    <property type="project" value="UniProtKB-SubCell"/>
</dbReference>
<evidence type="ECO:0000256" key="2">
    <source>
        <dbReference type="ARBA" id="ARBA00022801"/>
    </source>
</evidence>
<name>A0A9P0VYT1_9ASCO</name>
<dbReference type="InterPro" id="IPR003703">
    <property type="entry name" value="Acyl_CoA_thio"/>
</dbReference>
<dbReference type="Pfam" id="PF20789">
    <property type="entry name" value="4HBT_3C"/>
    <property type="match status" value="1"/>
</dbReference>
<dbReference type="AlphaFoldDB" id="A0A9P0VYT1"/>
<evidence type="ECO:0000259" key="3">
    <source>
        <dbReference type="Pfam" id="PF13622"/>
    </source>
</evidence>
<dbReference type="GO" id="GO:0047617">
    <property type="term" value="F:fatty acyl-CoA hydrolase activity"/>
    <property type="evidence" value="ECO:0007669"/>
    <property type="project" value="InterPro"/>
</dbReference>
<reference evidence="5" key="1">
    <citation type="submission" date="2022-03" db="EMBL/GenBank/DDBJ databases">
        <authorList>
            <person name="Legras J.-L."/>
            <person name="Devillers H."/>
            <person name="Grondin C."/>
        </authorList>
    </citation>
    <scope>NUCLEOTIDE SEQUENCE</scope>
    <source>
        <strain evidence="5">CLIB 1423</strain>
    </source>
</reference>
<dbReference type="SUPFAM" id="SSF54637">
    <property type="entry name" value="Thioesterase/thiol ester dehydrase-isomerase"/>
    <property type="match status" value="2"/>
</dbReference>
<evidence type="ECO:0008006" key="7">
    <source>
        <dbReference type="Google" id="ProtNLM"/>
    </source>
</evidence>
<proteinExistence type="inferred from homology"/>
<dbReference type="InterPro" id="IPR042171">
    <property type="entry name" value="Acyl-CoA_hotdog"/>
</dbReference>
<dbReference type="InterPro" id="IPR049450">
    <property type="entry name" value="ACOT8-like_C"/>
</dbReference>
<keyword evidence="2" id="KW-0378">Hydrolase</keyword>
<dbReference type="OrthoDB" id="68328at2759"/>
<dbReference type="InterPro" id="IPR029069">
    <property type="entry name" value="HotDog_dom_sf"/>
</dbReference>
<dbReference type="PANTHER" id="PTHR11066:SF34">
    <property type="entry name" value="ACYL-COENZYME A THIOESTERASE 8"/>
    <property type="match status" value="1"/>
</dbReference>
<dbReference type="Gene3D" id="2.40.160.210">
    <property type="entry name" value="Acyl-CoA thioesterase, double hotdog domain"/>
    <property type="match status" value="1"/>
</dbReference>
<dbReference type="PANTHER" id="PTHR11066">
    <property type="entry name" value="ACYL-COA THIOESTERASE"/>
    <property type="match status" value="1"/>
</dbReference>
<accession>A0A9P0VYT1</accession>
<feature type="domain" description="Acyl-CoA thioesterase-like N-terminal HotDog" evidence="3">
    <location>
        <begin position="34"/>
        <end position="101"/>
    </location>
</feature>
<dbReference type="CDD" id="cd03445">
    <property type="entry name" value="Thioesterase_II_repeat2"/>
    <property type="match status" value="1"/>
</dbReference>
<organism evidence="5 6">
    <name type="scientific">[Candida] railenensis</name>
    <dbReference type="NCBI Taxonomy" id="45579"/>
    <lineage>
        <taxon>Eukaryota</taxon>
        <taxon>Fungi</taxon>
        <taxon>Dikarya</taxon>
        <taxon>Ascomycota</taxon>
        <taxon>Saccharomycotina</taxon>
        <taxon>Pichiomycetes</taxon>
        <taxon>Debaryomycetaceae</taxon>
        <taxon>Kurtzmaniella</taxon>
    </lineage>
</organism>
<evidence type="ECO:0000256" key="1">
    <source>
        <dbReference type="ARBA" id="ARBA00006538"/>
    </source>
</evidence>
<comment type="similarity">
    <text evidence="1">Belongs to the C/M/P thioester hydrolase family.</text>
</comment>